<reference evidence="1 2" key="1">
    <citation type="submission" date="2019-02" db="EMBL/GenBank/DDBJ databases">
        <title>Deep-cultivation of Planctomycetes and their phenomic and genomic characterization uncovers novel biology.</title>
        <authorList>
            <person name="Wiegand S."/>
            <person name="Jogler M."/>
            <person name="Boedeker C."/>
            <person name="Pinto D."/>
            <person name="Vollmers J."/>
            <person name="Rivas-Marin E."/>
            <person name="Kohn T."/>
            <person name="Peeters S.H."/>
            <person name="Heuer A."/>
            <person name="Rast P."/>
            <person name="Oberbeckmann S."/>
            <person name="Bunk B."/>
            <person name="Jeske O."/>
            <person name="Meyerdierks A."/>
            <person name="Storesund J.E."/>
            <person name="Kallscheuer N."/>
            <person name="Luecker S."/>
            <person name="Lage O.M."/>
            <person name="Pohl T."/>
            <person name="Merkel B.J."/>
            <person name="Hornburger P."/>
            <person name="Mueller R.-W."/>
            <person name="Bruemmer F."/>
            <person name="Labrenz M."/>
            <person name="Spormann A.M."/>
            <person name="Op den Camp H."/>
            <person name="Overmann J."/>
            <person name="Amann R."/>
            <person name="Jetten M.S.M."/>
            <person name="Mascher T."/>
            <person name="Medema M.H."/>
            <person name="Devos D.P."/>
            <person name="Kaster A.-K."/>
            <person name="Ovreas L."/>
            <person name="Rohde M."/>
            <person name="Galperin M.Y."/>
            <person name="Jogler C."/>
        </authorList>
    </citation>
    <scope>NUCLEOTIDE SEQUENCE [LARGE SCALE GENOMIC DNA]</scope>
    <source>
        <strain evidence="1 2">Mal48</strain>
    </source>
</reference>
<dbReference type="KEGG" id="tpol:Mal48_48660"/>
<evidence type="ECO:0000313" key="2">
    <source>
        <dbReference type="Proteomes" id="UP000315724"/>
    </source>
</evidence>
<dbReference type="EMBL" id="CP036267">
    <property type="protein sequence ID" value="QDT35588.1"/>
    <property type="molecule type" value="Genomic_DNA"/>
</dbReference>
<name>A0A517QVC5_9PLAN</name>
<organism evidence="1 2">
    <name type="scientific">Thalassoglobus polymorphus</name>
    <dbReference type="NCBI Taxonomy" id="2527994"/>
    <lineage>
        <taxon>Bacteria</taxon>
        <taxon>Pseudomonadati</taxon>
        <taxon>Planctomycetota</taxon>
        <taxon>Planctomycetia</taxon>
        <taxon>Planctomycetales</taxon>
        <taxon>Planctomycetaceae</taxon>
        <taxon>Thalassoglobus</taxon>
    </lineage>
</organism>
<sequence>MKGLIGLHRRVGGENSIKIHLNEILIRQLTGGTGLP</sequence>
<gene>
    <name evidence="1" type="ORF">Mal48_48660</name>
</gene>
<protein>
    <submittedName>
        <fullName evidence="1">Uncharacterized protein</fullName>
    </submittedName>
</protein>
<dbReference type="Proteomes" id="UP000315724">
    <property type="component" value="Chromosome"/>
</dbReference>
<evidence type="ECO:0000313" key="1">
    <source>
        <dbReference type="EMBL" id="QDT35588.1"/>
    </source>
</evidence>
<proteinExistence type="predicted"/>
<keyword evidence="2" id="KW-1185">Reference proteome</keyword>
<accession>A0A517QVC5</accession>
<dbReference type="AlphaFoldDB" id="A0A517QVC5"/>